<dbReference type="GO" id="GO:0004519">
    <property type="term" value="F:endonuclease activity"/>
    <property type="evidence" value="ECO:0007669"/>
    <property type="project" value="UniProtKB-KW"/>
</dbReference>
<proteinExistence type="inferred from homology"/>
<evidence type="ECO:0000256" key="7">
    <source>
        <dbReference type="ARBA" id="ARBA00023016"/>
    </source>
</evidence>
<dbReference type="GO" id="GO:0016787">
    <property type="term" value="F:hydrolase activity"/>
    <property type="evidence" value="ECO:0007669"/>
    <property type="project" value="UniProtKB-KW"/>
</dbReference>
<evidence type="ECO:0000313" key="9">
    <source>
        <dbReference type="Proteomes" id="UP000000343"/>
    </source>
</evidence>
<dbReference type="Pfam" id="PF07927">
    <property type="entry name" value="HicA_toxin"/>
    <property type="match status" value="1"/>
</dbReference>
<dbReference type="eggNOG" id="COG1724">
    <property type="taxonomic scope" value="Bacteria"/>
</dbReference>
<keyword evidence="7" id="KW-0346">Stress response</keyword>
<keyword evidence="5" id="KW-0378">Hydrolase</keyword>
<dbReference type="GO" id="GO:0003729">
    <property type="term" value="F:mRNA binding"/>
    <property type="evidence" value="ECO:0007669"/>
    <property type="project" value="InterPro"/>
</dbReference>
<evidence type="ECO:0008006" key="10">
    <source>
        <dbReference type="Google" id="ProtNLM"/>
    </source>
</evidence>
<dbReference type="SUPFAM" id="SSF54786">
    <property type="entry name" value="YcfA/nrd intein domain"/>
    <property type="match status" value="1"/>
</dbReference>
<keyword evidence="3" id="KW-0540">Nuclease</keyword>
<evidence type="ECO:0000256" key="1">
    <source>
        <dbReference type="ARBA" id="ARBA00006620"/>
    </source>
</evidence>
<dbReference type="RefSeq" id="WP_013579765.1">
    <property type="nucleotide sequence ID" value="NC_015064.1"/>
</dbReference>
<dbReference type="KEGG" id="acm:AciX9_1384"/>
<keyword evidence="6" id="KW-0694">RNA-binding</keyword>
<dbReference type="Gene3D" id="3.30.920.30">
    <property type="entry name" value="Hypothetical protein"/>
    <property type="match status" value="1"/>
</dbReference>
<evidence type="ECO:0000256" key="6">
    <source>
        <dbReference type="ARBA" id="ARBA00022884"/>
    </source>
</evidence>
<dbReference type="PaxDb" id="1198114-AciX9_1384"/>
<organism evidence="9">
    <name type="scientific">Granulicella tundricola (strain ATCC BAA-1859 / DSM 23138 / MP5ACTX9)</name>
    <dbReference type="NCBI Taxonomy" id="1198114"/>
    <lineage>
        <taxon>Bacteria</taxon>
        <taxon>Pseudomonadati</taxon>
        <taxon>Acidobacteriota</taxon>
        <taxon>Terriglobia</taxon>
        <taxon>Terriglobales</taxon>
        <taxon>Acidobacteriaceae</taxon>
        <taxon>Granulicella</taxon>
    </lineage>
</organism>
<sequence length="79" mass="9110">MKTPRNLHGSKLVDHLVRCWGYRRAHQTGSHIHLRTDFPTGQTVIIPDHRPLKVGTLNSILDQVAYHRGVPRQDILRDL</sequence>
<comment type="similarity">
    <text evidence="1">Belongs to the HicA mRNA interferase family.</text>
</comment>
<reference evidence="9" key="1">
    <citation type="submission" date="2011-01" db="EMBL/GenBank/DDBJ databases">
        <title>Complete sequence of chromosome of Acidobacterium sp. MP5ACTX9.</title>
        <authorList>
            <consortium name="US DOE Joint Genome Institute"/>
            <person name="Lucas S."/>
            <person name="Copeland A."/>
            <person name="Lapidus A."/>
            <person name="Cheng J.-F."/>
            <person name="Goodwin L."/>
            <person name="Pitluck S."/>
            <person name="Teshima H."/>
            <person name="Detter J.C."/>
            <person name="Han C."/>
            <person name="Tapia R."/>
            <person name="Land M."/>
            <person name="Hauser L."/>
            <person name="Kyrpides N."/>
            <person name="Ivanova N."/>
            <person name="Ovchinnikova G."/>
            <person name="Pagani I."/>
            <person name="Rawat S.R."/>
            <person name="Mannisto M."/>
            <person name="Haggblom M.M."/>
            <person name="Woyke T."/>
        </authorList>
    </citation>
    <scope>NUCLEOTIDE SEQUENCE [LARGE SCALE GENOMIC DNA]</scope>
    <source>
        <strain evidence="9">MP5ACTX9</strain>
    </source>
</reference>
<evidence type="ECO:0000256" key="4">
    <source>
        <dbReference type="ARBA" id="ARBA00022759"/>
    </source>
</evidence>
<dbReference type="InterPro" id="IPR012933">
    <property type="entry name" value="HicA_mRNA_interferase"/>
</dbReference>
<dbReference type="AlphaFoldDB" id="E8WVJ5"/>
<gene>
    <name evidence="8" type="ordered locus">AciX9_1384</name>
</gene>
<accession>E8WVJ5</accession>
<dbReference type="STRING" id="1198114.AciX9_1384"/>
<evidence type="ECO:0000256" key="2">
    <source>
        <dbReference type="ARBA" id="ARBA00022649"/>
    </source>
</evidence>
<keyword evidence="2" id="KW-1277">Toxin-antitoxin system</keyword>
<evidence type="ECO:0000256" key="3">
    <source>
        <dbReference type="ARBA" id="ARBA00022722"/>
    </source>
</evidence>
<dbReference type="Proteomes" id="UP000000343">
    <property type="component" value="Chromosome"/>
</dbReference>
<protein>
    <recommendedName>
        <fullName evidence="10">YcfA family protein</fullName>
    </recommendedName>
</protein>
<evidence type="ECO:0000256" key="5">
    <source>
        <dbReference type="ARBA" id="ARBA00022801"/>
    </source>
</evidence>
<evidence type="ECO:0000313" key="8">
    <source>
        <dbReference type="EMBL" id="ADW68443.1"/>
    </source>
</evidence>
<name>E8WVJ5_GRATM</name>
<keyword evidence="4" id="KW-0255">Endonuclease</keyword>
<dbReference type="OrthoDB" id="121656at2"/>
<dbReference type="InterPro" id="IPR038570">
    <property type="entry name" value="HicA_sf"/>
</dbReference>
<dbReference type="HOGENOM" id="CLU_164851_6_2_0"/>
<dbReference type="EMBL" id="CP002480">
    <property type="protein sequence ID" value="ADW68443.1"/>
    <property type="molecule type" value="Genomic_DNA"/>
</dbReference>
<keyword evidence="9" id="KW-1185">Reference proteome</keyword>